<dbReference type="EMBL" id="MU620899">
    <property type="protein sequence ID" value="KAI8582704.1"/>
    <property type="molecule type" value="Genomic_DNA"/>
</dbReference>
<dbReference type="AlphaFoldDB" id="A0AAD5HH11"/>
<proteinExistence type="predicted"/>
<feature type="region of interest" description="Disordered" evidence="1">
    <location>
        <begin position="159"/>
        <end position="178"/>
    </location>
</feature>
<accession>A0AAD5HH11</accession>
<sequence length="301" mass="34130">MDREDIRRRCQCLDTNIRYNDGISPRKKRRRSSVSSTESRSSIASSWASIAGQAINKIANRLIPKRQKISRNISNISFDDASSAASVNSSFRRLWTDDRPTLTRNRITAKEFTPRHTDVKAVISEAVSDTLPPSYGEYLPINDDNKSQLPLKDITPERELTPPLNFRRPTGRFESPVTIRNTRTPTHSRLRTDETLPITNNTKDNSLRIWRKSSYTNIKGKEAVINEPVNEAGDNHYASSHALFGSEARVTVNWREDPSATPKRGRVRQLLSQIENGIPLDETLNKEKIPFYSSINTSPSP</sequence>
<comment type="caution">
    <text evidence="2">The sequence shown here is derived from an EMBL/GenBank/DDBJ whole genome shotgun (WGS) entry which is preliminary data.</text>
</comment>
<dbReference type="Proteomes" id="UP001206595">
    <property type="component" value="Unassembled WGS sequence"/>
</dbReference>
<dbReference type="GeneID" id="75909304"/>
<name>A0AAD5HH11_UMBRA</name>
<dbReference type="RefSeq" id="XP_051447708.1">
    <property type="nucleotide sequence ID" value="XM_051583954.1"/>
</dbReference>
<protein>
    <submittedName>
        <fullName evidence="2">Uncharacterized protein</fullName>
    </submittedName>
</protein>
<evidence type="ECO:0000313" key="3">
    <source>
        <dbReference type="Proteomes" id="UP001206595"/>
    </source>
</evidence>
<organism evidence="2 3">
    <name type="scientific">Umbelopsis ramanniana AG</name>
    <dbReference type="NCBI Taxonomy" id="1314678"/>
    <lineage>
        <taxon>Eukaryota</taxon>
        <taxon>Fungi</taxon>
        <taxon>Fungi incertae sedis</taxon>
        <taxon>Mucoromycota</taxon>
        <taxon>Mucoromycotina</taxon>
        <taxon>Umbelopsidomycetes</taxon>
        <taxon>Umbelopsidales</taxon>
        <taxon>Umbelopsidaceae</taxon>
        <taxon>Umbelopsis</taxon>
    </lineage>
</organism>
<reference evidence="2" key="2">
    <citation type="journal article" date="2022" name="Proc. Natl. Acad. Sci. U.S.A.">
        <title>Diploid-dominant life cycles characterize the early evolution of Fungi.</title>
        <authorList>
            <person name="Amses K.R."/>
            <person name="Simmons D.R."/>
            <person name="Longcore J.E."/>
            <person name="Mondo S.J."/>
            <person name="Seto K."/>
            <person name="Jeronimo G.H."/>
            <person name="Bonds A.E."/>
            <person name="Quandt C.A."/>
            <person name="Davis W.J."/>
            <person name="Chang Y."/>
            <person name="Federici B.A."/>
            <person name="Kuo A."/>
            <person name="LaButti K."/>
            <person name="Pangilinan J."/>
            <person name="Andreopoulos W."/>
            <person name="Tritt A."/>
            <person name="Riley R."/>
            <person name="Hundley H."/>
            <person name="Johnson J."/>
            <person name="Lipzen A."/>
            <person name="Barry K."/>
            <person name="Lang B.F."/>
            <person name="Cuomo C.A."/>
            <person name="Buchler N.E."/>
            <person name="Grigoriev I.V."/>
            <person name="Spatafora J.W."/>
            <person name="Stajich J.E."/>
            <person name="James T.Y."/>
        </authorList>
    </citation>
    <scope>NUCLEOTIDE SEQUENCE</scope>
    <source>
        <strain evidence="2">AG</strain>
    </source>
</reference>
<keyword evidence="3" id="KW-1185">Reference proteome</keyword>
<gene>
    <name evidence="2" type="ORF">K450DRAFT_137967</name>
</gene>
<evidence type="ECO:0000256" key="1">
    <source>
        <dbReference type="SAM" id="MobiDB-lite"/>
    </source>
</evidence>
<evidence type="ECO:0000313" key="2">
    <source>
        <dbReference type="EMBL" id="KAI8582704.1"/>
    </source>
</evidence>
<reference evidence="2" key="1">
    <citation type="submission" date="2021-06" db="EMBL/GenBank/DDBJ databases">
        <authorList>
            <consortium name="DOE Joint Genome Institute"/>
            <person name="Mondo S.J."/>
            <person name="Amses K.R."/>
            <person name="Simmons D.R."/>
            <person name="Longcore J.E."/>
            <person name="Seto K."/>
            <person name="Alves G.H."/>
            <person name="Bonds A.E."/>
            <person name="Quandt C.A."/>
            <person name="Davis W.J."/>
            <person name="Chang Y."/>
            <person name="Letcher P.M."/>
            <person name="Powell M.J."/>
            <person name="Kuo A."/>
            <person name="Labutti K."/>
            <person name="Pangilinan J."/>
            <person name="Andreopoulos W."/>
            <person name="Tritt A."/>
            <person name="Riley R."/>
            <person name="Hundley H."/>
            <person name="Johnson J."/>
            <person name="Lipzen A."/>
            <person name="Barry K."/>
            <person name="Berbee M.L."/>
            <person name="Buchler N.E."/>
            <person name="Grigoriev I.V."/>
            <person name="Spatafora J.W."/>
            <person name="Stajich J.E."/>
            <person name="James T.Y."/>
        </authorList>
    </citation>
    <scope>NUCLEOTIDE SEQUENCE</scope>
    <source>
        <strain evidence="2">AG</strain>
    </source>
</reference>